<dbReference type="FunFam" id="4.10.400.10:FF:000015">
    <property type="entry name" value="Low-density lipoprotein receptor-related protein 1"/>
    <property type="match status" value="1"/>
</dbReference>
<keyword evidence="7" id="KW-0677">Repeat</keyword>
<keyword evidence="11 14" id="KW-1015">Disulfide bond</keyword>
<dbReference type="InterPro" id="IPR000152">
    <property type="entry name" value="EGF-type_Asp/Asn_hydroxyl_site"/>
</dbReference>
<dbReference type="InterPro" id="IPR026823">
    <property type="entry name" value="cEGF"/>
</dbReference>
<dbReference type="InterPro" id="IPR036055">
    <property type="entry name" value="LDL_receptor-like_sf"/>
</dbReference>
<evidence type="ECO:0000256" key="10">
    <source>
        <dbReference type="ARBA" id="ARBA00023136"/>
    </source>
</evidence>
<dbReference type="PROSITE" id="PS50068">
    <property type="entry name" value="LDLRA_2"/>
    <property type="match status" value="15"/>
</dbReference>
<feature type="disulfide bond" evidence="15">
    <location>
        <begin position="2335"/>
        <end position="2353"/>
    </location>
</feature>
<evidence type="ECO:0000313" key="19">
    <source>
        <dbReference type="Proteomes" id="UP000518266"/>
    </source>
</evidence>
<evidence type="ECO:0000313" key="18">
    <source>
        <dbReference type="EMBL" id="KAF3842933.1"/>
    </source>
</evidence>
<dbReference type="PRINTS" id="PR00261">
    <property type="entry name" value="LDLRECEPTOR"/>
</dbReference>
<dbReference type="FunFam" id="4.10.400.10:FF:000018">
    <property type="entry name" value="Low-density lipoprotein receptor-related protein 1"/>
    <property type="match status" value="1"/>
</dbReference>
<protein>
    <recommendedName>
        <fullName evidence="17">EGF-like domain-containing protein</fullName>
    </recommendedName>
</protein>
<dbReference type="InterPro" id="IPR009030">
    <property type="entry name" value="Growth_fac_rcpt_cys_sf"/>
</dbReference>
<dbReference type="CDD" id="cd00112">
    <property type="entry name" value="LDLa"/>
    <property type="match status" value="13"/>
</dbReference>
<keyword evidence="5" id="KW-0812">Transmembrane</keyword>
<dbReference type="PROSITE" id="PS01209">
    <property type="entry name" value="LDLRA_1"/>
    <property type="match status" value="9"/>
</dbReference>
<feature type="disulfide bond" evidence="15">
    <location>
        <begin position="2123"/>
        <end position="2141"/>
    </location>
</feature>
<feature type="disulfide bond" evidence="15">
    <location>
        <begin position="2043"/>
        <end position="2061"/>
    </location>
</feature>
<feature type="repeat" description="LDL-receptor class B" evidence="16">
    <location>
        <begin position="1"/>
        <end position="43"/>
    </location>
</feature>
<feature type="disulfide bond" evidence="15">
    <location>
        <begin position="2077"/>
        <end position="2089"/>
    </location>
</feature>
<dbReference type="FunFam" id="2.120.10.30:FF:000019">
    <property type="entry name" value="Low-density lipoprotein receptor-related protein 1"/>
    <property type="match status" value="1"/>
</dbReference>
<evidence type="ECO:0000256" key="15">
    <source>
        <dbReference type="PROSITE-ProRule" id="PRU00124"/>
    </source>
</evidence>
<dbReference type="InterPro" id="IPR023415">
    <property type="entry name" value="LDLR_class-A_CS"/>
</dbReference>
<dbReference type="SMART" id="SM00192">
    <property type="entry name" value="LDLa"/>
    <property type="match status" value="15"/>
</dbReference>
<dbReference type="Pfam" id="PF00057">
    <property type="entry name" value="Ldl_recept_a"/>
    <property type="match status" value="13"/>
</dbReference>
<dbReference type="SUPFAM" id="SSF63825">
    <property type="entry name" value="YWTD domain"/>
    <property type="match status" value="6"/>
</dbReference>
<feature type="disulfide bond" evidence="15">
    <location>
        <begin position="2250"/>
        <end position="2268"/>
    </location>
</feature>
<dbReference type="PROSITE" id="PS01186">
    <property type="entry name" value="EGF_2"/>
    <property type="match status" value="1"/>
</dbReference>
<keyword evidence="12" id="KW-0675">Receptor</keyword>
<feature type="disulfide bond" evidence="15">
    <location>
        <begin position="627"/>
        <end position="639"/>
    </location>
</feature>
<dbReference type="GO" id="GO:0005886">
    <property type="term" value="C:plasma membrane"/>
    <property type="evidence" value="ECO:0007669"/>
    <property type="project" value="TreeGrafter"/>
</dbReference>
<feature type="domain" description="EGF-like" evidence="17">
    <location>
        <begin position="2491"/>
        <end position="2526"/>
    </location>
</feature>
<evidence type="ECO:0000256" key="8">
    <source>
        <dbReference type="ARBA" id="ARBA00022837"/>
    </source>
</evidence>
<feature type="disulfide bond" evidence="15">
    <location>
        <begin position="542"/>
        <end position="560"/>
    </location>
</feature>
<dbReference type="FunFam" id="4.10.400.10:FF:000022">
    <property type="entry name" value="LDL receptor related protein 1"/>
    <property type="match status" value="1"/>
</dbReference>
<feature type="disulfide bond" evidence="15">
    <location>
        <begin position="2096"/>
        <end position="2111"/>
    </location>
</feature>
<dbReference type="InterPro" id="IPR011042">
    <property type="entry name" value="6-blade_b-propeller_TolB-like"/>
</dbReference>
<feature type="repeat" description="LDL-receptor class B" evidence="16">
    <location>
        <begin position="259"/>
        <end position="304"/>
    </location>
</feature>
<dbReference type="SMART" id="SM00135">
    <property type="entry name" value="LY"/>
    <property type="match status" value="21"/>
</dbReference>
<evidence type="ECO:0000256" key="7">
    <source>
        <dbReference type="ARBA" id="ARBA00022737"/>
    </source>
</evidence>
<keyword evidence="13" id="KW-0325">Glycoprotein</keyword>
<dbReference type="SUPFAM" id="SSF57196">
    <property type="entry name" value="EGF/Laminin"/>
    <property type="match status" value="2"/>
</dbReference>
<dbReference type="CDD" id="cd00054">
    <property type="entry name" value="EGF_CA"/>
    <property type="match status" value="1"/>
</dbReference>
<dbReference type="SUPFAM" id="SSF57184">
    <property type="entry name" value="Growth factor receptor domain"/>
    <property type="match status" value="1"/>
</dbReference>
<sequence length="2556" mass="284807">MLFFTDYGNVANVERCNMDGTNRTRLVDYKIEQPTAVALDVVKKLVYWADAYLDYIDVMDYNGRNRHTIIHGSQVTYIYSLAVFEDYLYATHSDSSKGSSSVELLQIHRFNMTAESRTMASLGNTRGLRVYHKLTQPKVRSHACEIVLYGKPGGCSHICLLSGSYKSRSCRCRTGYKPKNDLFLFYGKGRPGVIRGLDMNIKSSDEHIVPIEDLVNPRAIDYYAESGHIYFADTTKHVFGDSVVELDNVEGISVDWIGNNLYWTNDGYRKTISVARLERASQTRKTLLEGNMSHPRAIVVDPLNSWMYWTDWEEDEVNDSIGRIEKAWMDGSNRRIFVTSNMLWPNGLTLDHSTSTMYWCDAYYDHIEKINLNGTGRMVVYNGKELNHPFGISHYRNFIFWTEYMNASVFQLELTTGDVTLLRSERPPLFGLRVYDAQSQQGDNVCSVNYGGCSTLCLAIPGGRVCACADNQLLEKNNVTCAEASSGGLEPQRCRSDEFQCHNQRCIRALWKCDGDDDCLDGSDEESHSCYNHTCPVDQFKCSNNRCIPKRWLCDGTNDCGNNEDEANTTCSAQPCQPDQLSCQNGRCIPQAWSCDREDDCGDMSDEISCNDDCGDGSDEVGCIQSCANSQFKCSSGRCIPDHWACDGDNDCEDYSDENTTCRGGSALLPSVIECSGEEFHCVTDGTCIPDRWSCDGDKDCEDGSDEKDCEGTKRMCDPKAKFTCKDTGKCITKSWVCDGDIDCEDRSDEESCETAICKPPKYHCANDTSVCLTPDKICNGKVDCADRSDEGPICDMCLVARGGCSHQCTVAPGKGVVCSCPPGLHLDSSNKTCEVVDYCSRHLKCSQVCEQYKTTVKCSCYPGWTLEQDGDSCHSTDPFEAFIIFSIRHEIRRIDLHKRDYSLLVPGLRNTIALDFHFNHSLLYWTDVVEDKIYRGRLSETGGVTGIEVVVQHGLATPEGLAVDWITGKLYWIDSNLDQIEVAKLNGDMRTTLIAGGMEHPRAIALDPGQGILFWTDWDATFPRIEAASMSGGGRHIVFKDMEIGAWPNGLTLDHLEKRIVWTDARSDAIFSALYDGSGVIEILRGHEYLSHPFAVSLFGGSVYWTDWRTNTLARANKWTGGNVTVIQKTSAQPFDLQIFHPSRQPQASNPCEENDGRGPCSHLCLINYNRTASCTCPHLMKLSPNKQSCFALKRFLLYVRRSEIRGVDIDNPYMNVMTALTVPDIDDVTVVDYDAQEERIYWADIKTQTIKRAFINGTQLETIISADIANCRGLALDWLSRNLYWLSSENDESQINVARFDGSLKTSIIHGIDKPRCLVVHPAKGKIYWTDGNTVNMANMDGSLSIDYTANKLYWISSTNGTINRCNLDGNGLEVLETLKRELSKGTALAVMGGKLWWADEESAQLGTVTKRDGRNPVILRNKTSGVVHMKVYDREGQKGRNQCQINNGGCSQLCFPTSENTRSCSCTVGYNLRSDRMSCEGVDSFLMYSIHEGIRGMALEPNDNSEALMPITGTLFAVGVDFHAGNDTVYWTDMGLNRISRAKRDQTWREDIITTGISRVEGIAVDWIAGNLYWTDHGFNLIEISRLNGAYRSVVISEGLDQPRAIAVHPQKGYLFWTEWGQNPCIGRSRLDGSDQVTLVNSGIMWPNGISIDYEENTLYWCDARTDKIERINLETGESREIVLSVANVDLFSVAVFGPYIYWSDRAHSNGSIRRGLKTDTSEAVTMRSGLGVNLKDVTVFNRGREKGYLLFSERTILKSIHLSDENDLNSPVQPFENPAFFKNVIALAFDYSQNAARTNRIFFSDVHFGNIQMINDDWTGRSIIAENVGSVEGLAYHQGWDTLYWTSSTTSTITRQTVDQTRVGAFSRNAVVTLSEEDHPHVLALDECQNLMFWTNWNEQRPSIMSLGKIERCDFDGTSRYVIKSGAGKLLRARHLCRFHLLVGLGPQVRAAIKQVHGRGTKVLRADIPHQPMGIIAVARDTNNCELSPCRHMNGGCGDLCLLTPYGRVNCTCRGERVLLDDNRCVRKFLLQLHTEFECGNGECIDYQLTCDGVAHCKDKSDEKMQYCDNRSCRKGFRPCYNQRCVANSRFCDRIDDCGDNSDEAFCSNVTCGSSESSCKDGSCVPSSAWCNQVIDCADASDEKSCNHTDCSHFYKLGVTEKDFIGCNSTSLCIPRHGSVTVPTTVGTMLTRPTVRFPMGRSARRATLLVQVGTASPAFGCVTAKKTARTEQMNSNSSCLWNQFACSKNKCIAKQWLCDGENDCEDGLDESVQICGLVTCAPGLFSCPGSYACVPKRWLCDGERDCPDGSDELSAAGCAPNNTCDDSSFRCRNKACIPQRFVCDHDDDCGDGSDESVECAYRSCGSEEFRCGDGRCLLSSQWECDGYADCPDHSDELPLNLKCLAAGSLCNGSFYMCSNGRCISEGNLCDGRDDCGDRSDERNCNVNECLNRRISGCTQDCQDLPVGYKCKCWPGFHLKDDGKTCVDVDECSTTLPCSQRCINTYGSYKCLCVDGYEALDRNPNTCKALTGQSFSSLHLHNSSELLQVPLVL</sequence>
<evidence type="ECO:0000256" key="16">
    <source>
        <dbReference type="PROSITE-ProRule" id="PRU00461"/>
    </source>
</evidence>
<dbReference type="InterPro" id="IPR001881">
    <property type="entry name" value="EGF-like_Ca-bd_dom"/>
</dbReference>
<feature type="repeat" description="LDL-receptor class B" evidence="16">
    <location>
        <begin position="1240"/>
        <end position="1282"/>
    </location>
</feature>
<feature type="disulfide bond" evidence="15">
    <location>
        <begin position="494"/>
        <end position="506"/>
    </location>
</feature>
<dbReference type="Gene3D" id="2.120.10.30">
    <property type="entry name" value="TolB, C-terminal domain"/>
    <property type="match status" value="7"/>
</dbReference>
<dbReference type="FunFam" id="4.10.400.10:FF:000002">
    <property type="entry name" value="Low-density lipoprotein receptor-related protein 1"/>
    <property type="match status" value="1"/>
</dbReference>
<dbReference type="FunFam" id="2.10.25.10:FF:000505">
    <property type="entry name" value="Low-density lipoprotein receptor-related protein 1"/>
    <property type="match status" value="1"/>
</dbReference>
<comment type="similarity">
    <text evidence="2">Belongs to the LDLR family.</text>
</comment>
<dbReference type="PROSITE" id="PS00010">
    <property type="entry name" value="ASX_HYDROXYL"/>
    <property type="match status" value="1"/>
</dbReference>
<feature type="disulfide bond" evidence="15">
    <location>
        <begin position="634"/>
        <end position="652"/>
    </location>
</feature>
<name>A0A7J5Y1H3_DISMA</name>
<keyword evidence="3 14" id="KW-0245">EGF-like domain</keyword>
<evidence type="ECO:0000256" key="6">
    <source>
        <dbReference type="ARBA" id="ARBA00022729"/>
    </source>
</evidence>
<feature type="repeat" description="LDL-receptor class B" evidence="16">
    <location>
        <begin position="1012"/>
        <end position="1058"/>
    </location>
</feature>
<dbReference type="FunFam" id="2.10.25.10:FF:000129">
    <property type="entry name" value="Low-density lipoprotein receptor-related protein 1"/>
    <property type="match status" value="1"/>
</dbReference>
<feature type="disulfide bond" evidence="15">
    <location>
        <begin position="2414"/>
        <end position="2426"/>
    </location>
</feature>
<dbReference type="Pfam" id="PF12662">
    <property type="entry name" value="cEGF"/>
    <property type="match status" value="1"/>
</dbReference>
<dbReference type="FunFam" id="2.10.25.10:FF:000072">
    <property type="entry name" value="Low-density lipoprotein receptor-related protein 1B"/>
    <property type="match status" value="1"/>
</dbReference>
<feature type="disulfide bond" evidence="15">
    <location>
        <begin position="2421"/>
        <end position="2439"/>
    </location>
</feature>
<evidence type="ECO:0000259" key="17">
    <source>
        <dbReference type="PROSITE" id="PS50026"/>
    </source>
</evidence>
<dbReference type="PROSITE" id="PS51120">
    <property type="entry name" value="LDLRB"/>
    <property type="match status" value="12"/>
</dbReference>
<keyword evidence="4" id="KW-0254">Endocytosis</keyword>
<keyword evidence="8" id="KW-0106">Calcium</keyword>
<feature type="repeat" description="LDL-receptor class B" evidence="16">
    <location>
        <begin position="969"/>
        <end position="1011"/>
    </location>
</feature>
<dbReference type="InterPro" id="IPR000033">
    <property type="entry name" value="LDLR_classB_rpt"/>
</dbReference>
<keyword evidence="10" id="KW-0472">Membrane</keyword>
<dbReference type="PANTHER" id="PTHR22722">
    <property type="entry name" value="LOW-DENSITY LIPOPROTEIN RECEPTOR-RELATED PROTEIN 2-RELATED"/>
    <property type="match status" value="1"/>
</dbReference>
<dbReference type="EMBL" id="JAAKFY010000018">
    <property type="protein sequence ID" value="KAF3842933.1"/>
    <property type="molecule type" value="Genomic_DNA"/>
</dbReference>
<dbReference type="FunFam" id="2.120.10.30:FF:000241">
    <property type="entry name" value="Low-density lipoprotein receptor-related protein 6"/>
    <property type="match status" value="1"/>
</dbReference>
<feature type="disulfide bond" evidence="15">
    <location>
        <begin position="2368"/>
        <end position="2380"/>
    </location>
</feature>
<dbReference type="InterPro" id="IPR000742">
    <property type="entry name" value="EGF"/>
</dbReference>
<dbReference type="GO" id="GO:0005041">
    <property type="term" value="F:low-density lipoprotein particle receptor activity"/>
    <property type="evidence" value="ECO:0007669"/>
    <property type="project" value="TreeGrafter"/>
</dbReference>
<proteinExistence type="inferred from homology"/>
<dbReference type="FunFam" id="4.10.400.10:FF:000001">
    <property type="entry name" value="Low-density lipoprotein receptor-related protein 1"/>
    <property type="match status" value="1"/>
</dbReference>
<evidence type="ECO:0000256" key="1">
    <source>
        <dbReference type="ARBA" id="ARBA00004479"/>
    </source>
</evidence>
<dbReference type="FunFam" id="4.10.400.10:FF:000073">
    <property type="entry name" value="Low-density lipoprotein receptor-related protein 1B"/>
    <property type="match status" value="1"/>
</dbReference>
<feature type="disulfide bond" evidence="15">
    <location>
        <begin position="583"/>
        <end position="601"/>
    </location>
</feature>
<feature type="disulfide bond" evidence="14">
    <location>
        <begin position="2495"/>
        <end position="2505"/>
    </location>
</feature>
<feature type="disulfide bond" evidence="15">
    <location>
        <begin position="695"/>
        <end position="710"/>
    </location>
</feature>
<evidence type="ECO:0000256" key="4">
    <source>
        <dbReference type="ARBA" id="ARBA00022583"/>
    </source>
</evidence>
<keyword evidence="19" id="KW-1185">Reference proteome</keyword>
<dbReference type="PROSITE" id="PS50026">
    <property type="entry name" value="EGF_3"/>
    <property type="match status" value="1"/>
</dbReference>
<feature type="disulfide bond" evidence="15">
    <location>
        <begin position="576"/>
        <end position="588"/>
    </location>
</feature>
<feature type="repeat" description="LDL-receptor class B" evidence="16">
    <location>
        <begin position="355"/>
        <end position="398"/>
    </location>
</feature>
<organism evidence="18 19">
    <name type="scientific">Dissostichus mawsoni</name>
    <name type="common">Antarctic cod</name>
    <dbReference type="NCBI Taxonomy" id="36200"/>
    <lineage>
        <taxon>Eukaryota</taxon>
        <taxon>Metazoa</taxon>
        <taxon>Chordata</taxon>
        <taxon>Craniata</taxon>
        <taxon>Vertebrata</taxon>
        <taxon>Euteleostomi</taxon>
        <taxon>Actinopterygii</taxon>
        <taxon>Neopterygii</taxon>
        <taxon>Teleostei</taxon>
        <taxon>Neoteleostei</taxon>
        <taxon>Acanthomorphata</taxon>
        <taxon>Eupercaria</taxon>
        <taxon>Perciformes</taxon>
        <taxon>Notothenioidei</taxon>
        <taxon>Nototheniidae</taxon>
        <taxon>Dissostichus</taxon>
    </lineage>
</organism>
<dbReference type="PROSITE" id="PS01187">
    <property type="entry name" value="EGF_CA"/>
    <property type="match status" value="1"/>
</dbReference>
<keyword evidence="9" id="KW-1133">Transmembrane helix</keyword>
<feature type="disulfide bond" evidence="15">
    <location>
        <begin position="595"/>
        <end position="610"/>
    </location>
</feature>
<dbReference type="GO" id="GO:0005509">
    <property type="term" value="F:calcium ion binding"/>
    <property type="evidence" value="ECO:0007669"/>
    <property type="project" value="InterPro"/>
</dbReference>
<feature type="disulfide bond" evidence="15">
    <location>
        <begin position="535"/>
        <end position="547"/>
    </location>
</feature>
<feature type="repeat" description="LDL-receptor class B" evidence="16">
    <location>
        <begin position="305"/>
        <end position="354"/>
    </location>
</feature>
<dbReference type="GO" id="GO:0043235">
    <property type="term" value="C:receptor complex"/>
    <property type="evidence" value="ECO:0007669"/>
    <property type="project" value="TreeGrafter"/>
</dbReference>
<feature type="repeat" description="LDL-receptor class B" evidence="16">
    <location>
        <begin position="44"/>
        <end position="87"/>
    </location>
</feature>
<evidence type="ECO:0000256" key="12">
    <source>
        <dbReference type="ARBA" id="ARBA00023170"/>
    </source>
</evidence>
<evidence type="ECO:0000256" key="13">
    <source>
        <dbReference type="ARBA" id="ARBA00023180"/>
    </source>
</evidence>
<comment type="subcellular location">
    <subcellularLocation>
        <location evidence="1">Membrane</location>
        <topology evidence="1">Single-pass type I membrane protein</topology>
    </subcellularLocation>
</comment>
<evidence type="ECO:0000256" key="14">
    <source>
        <dbReference type="PROSITE-ProRule" id="PRU00076"/>
    </source>
</evidence>
<dbReference type="InterPro" id="IPR018097">
    <property type="entry name" value="EGF_Ca-bd_CS"/>
</dbReference>
<feature type="disulfide bond" evidence="15">
    <location>
        <begin position="738"/>
        <end position="753"/>
    </location>
</feature>
<dbReference type="Gene3D" id="4.10.400.10">
    <property type="entry name" value="Low-density Lipoprotein Receptor"/>
    <property type="match status" value="15"/>
</dbReference>
<dbReference type="Pfam" id="PF14670">
    <property type="entry name" value="FXa_inhibition"/>
    <property type="match status" value="3"/>
</dbReference>
<dbReference type="SMART" id="SM00179">
    <property type="entry name" value="EGF_CA"/>
    <property type="match status" value="3"/>
</dbReference>
<dbReference type="Proteomes" id="UP000518266">
    <property type="component" value="Unassembled WGS sequence"/>
</dbReference>
<evidence type="ECO:0000256" key="3">
    <source>
        <dbReference type="ARBA" id="ARBA00022536"/>
    </source>
</evidence>
<comment type="caution">
    <text evidence="18">The sequence shown here is derived from an EMBL/GenBank/DDBJ whole genome shotgun (WGS) entry which is preliminary data.</text>
</comment>
<dbReference type="Gene3D" id="2.10.25.10">
    <property type="entry name" value="Laminin"/>
    <property type="match status" value="5"/>
</dbReference>
<dbReference type="InterPro" id="IPR002172">
    <property type="entry name" value="LDrepeatLR_classA_rpt"/>
</dbReference>
<feature type="disulfide bond" evidence="15">
    <location>
        <begin position="2084"/>
        <end position="2102"/>
    </location>
</feature>
<dbReference type="Pfam" id="PF00058">
    <property type="entry name" value="Ldl_recept_b"/>
    <property type="match status" value="8"/>
</dbReference>
<dbReference type="SMART" id="SM00181">
    <property type="entry name" value="EGF"/>
    <property type="match status" value="10"/>
</dbReference>
<dbReference type="SUPFAM" id="SSF57424">
    <property type="entry name" value="LDL receptor-like module"/>
    <property type="match status" value="15"/>
</dbReference>
<reference evidence="18 19" key="1">
    <citation type="submission" date="2020-03" db="EMBL/GenBank/DDBJ databases">
        <title>Dissostichus mawsoni Genome sequencing and assembly.</title>
        <authorList>
            <person name="Park H."/>
        </authorList>
    </citation>
    <scope>NUCLEOTIDE SEQUENCE [LARGE SCALE GENOMIC DNA]</scope>
    <source>
        <strain evidence="18">DM0001</strain>
        <tissue evidence="18">Muscle</tissue>
    </source>
</reference>
<feature type="disulfide bond" evidence="15">
    <location>
        <begin position="2135"/>
        <end position="2150"/>
    </location>
</feature>
<keyword evidence="6" id="KW-0732">Signal</keyword>
<dbReference type="FunFam" id="2.120.10.30:FF:000012">
    <property type="entry name" value="Low density lipoprotein receptor-related protein 1"/>
    <property type="match status" value="1"/>
</dbReference>
<dbReference type="InterPro" id="IPR051221">
    <property type="entry name" value="LDLR-related"/>
</dbReference>
<feature type="disulfide bond" evidence="15">
    <location>
        <begin position="2328"/>
        <end position="2340"/>
    </location>
</feature>
<evidence type="ECO:0000256" key="9">
    <source>
        <dbReference type="ARBA" id="ARBA00022989"/>
    </source>
</evidence>
<feature type="disulfide bond" evidence="15">
    <location>
        <begin position="501"/>
        <end position="519"/>
    </location>
</feature>
<accession>A0A7J5Y1H3</accession>
<dbReference type="FunFam" id="4.10.400.10:FF:000005">
    <property type="entry name" value="low-density lipoprotein receptor-related protein 1B"/>
    <property type="match status" value="2"/>
</dbReference>
<feature type="repeat" description="LDL-receptor class B" evidence="16">
    <location>
        <begin position="1616"/>
        <end position="1659"/>
    </location>
</feature>
<comment type="caution">
    <text evidence="14">Lacks conserved residue(s) required for the propagation of feature annotation.</text>
</comment>
<feature type="repeat" description="LDL-receptor class B" evidence="16">
    <location>
        <begin position="1573"/>
        <end position="1615"/>
    </location>
</feature>
<evidence type="ECO:0000256" key="2">
    <source>
        <dbReference type="ARBA" id="ARBA00009939"/>
    </source>
</evidence>
<feature type="disulfide bond" evidence="15">
    <location>
        <begin position="2243"/>
        <end position="2255"/>
    </location>
</feature>
<gene>
    <name evidence="18" type="ORF">F7725_001782</name>
</gene>
<evidence type="ECO:0000256" key="5">
    <source>
        <dbReference type="ARBA" id="ARBA00022692"/>
    </source>
</evidence>
<feature type="disulfide bond" evidence="15">
    <location>
        <begin position="2116"/>
        <end position="2128"/>
    </location>
</feature>
<dbReference type="GO" id="GO:0006897">
    <property type="term" value="P:endocytosis"/>
    <property type="evidence" value="ECO:0007669"/>
    <property type="project" value="UniProtKB-KW"/>
</dbReference>
<feature type="repeat" description="LDL-receptor class B" evidence="16">
    <location>
        <begin position="1530"/>
        <end position="1572"/>
    </location>
</feature>
<dbReference type="PANTHER" id="PTHR22722:SF5">
    <property type="entry name" value="LOW-DENSITY LIPOPROTEIN RECEPTOR-RELATED PROTEIN 1B"/>
    <property type="match status" value="1"/>
</dbReference>
<dbReference type="FunFam" id="2.120.10.30:FF:000009">
    <property type="entry name" value="Putative low-density lipoprotein receptor-related protein 1B"/>
    <property type="match status" value="1"/>
</dbReference>
<feature type="disulfide bond" evidence="15">
    <location>
        <begin position="2433"/>
        <end position="2448"/>
    </location>
</feature>
<evidence type="ECO:0000256" key="11">
    <source>
        <dbReference type="ARBA" id="ARBA00023157"/>
    </source>
</evidence>
<feature type="repeat" description="LDL-receptor class B" evidence="16">
    <location>
        <begin position="922"/>
        <end position="968"/>
    </location>
</feature>
<dbReference type="OrthoDB" id="10066840at2759"/>